<sequence>QLRKGADGARGDDGASLKGAVISWVTELYHPVEPPLRPGIKSDRGLEHDVTGHLLCPVDYNWDDAEVRGKIRERDPSFLVTADSFPRFLYDTGHEYNPRHIEEGLFKSTLLLKTFLLIFTSPTSAQEVTAANQPPQPQQPGRRSDRVSTRSHVASLIGMRSVTPRAIAYAAVQLRFALSSVSSWRTVDGDFDYSEFYNLIVDYFEMPGGLNAAARVRRLLLWWDRWV</sequence>
<accession>A0ACB8BHY7</accession>
<evidence type="ECO:0000313" key="2">
    <source>
        <dbReference type="Proteomes" id="UP000790709"/>
    </source>
</evidence>
<gene>
    <name evidence="1" type="ORF">BV22DRAFT_1013313</name>
</gene>
<keyword evidence="2" id="KW-1185">Reference proteome</keyword>
<protein>
    <submittedName>
        <fullName evidence="1">Uncharacterized protein</fullName>
    </submittedName>
</protein>
<feature type="non-terminal residue" evidence="1">
    <location>
        <position position="1"/>
    </location>
</feature>
<reference evidence="1" key="1">
    <citation type="journal article" date="2021" name="New Phytol.">
        <title>Evolutionary innovations through gain and loss of genes in the ectomycorrhizal Boletales.</title>
        <authorList>
            <person name="Wu G."/>
            <person name="Miyauchi S."/>
            <person name="Morin E."/>
            <person name="Kuo A."/>
            <person name="Drula E."/>
            <person name="Varga T."/>
            <person name="Kohler A."/>
            <person name="Feng B."/>
            <person name="Cao Y."/>
            <person name="Lipzen A."/>
            <person name="Daum C."/>
            <person name="Hundley H."/>
            <person name="Pangilinan J."/>
            <person name="Johnson J."/>
            <person name="Barry K."/>
            <person name="LaButti K."/>
            <person name="Ng V."/>
            <person name="Ahrendt S."/>
            <person name="Min B."/>
            <person name="Choi I.G."/>
            <person name="Park H."/>
            <person name="Plett J.M."/>
            <person name="Magnuson J."/>
            <person name="Spatafora J.W."/>
            <person name="Nagy L.G."/>
            <person name="Henrissat B."/>
            <person name="Grigoriev I.V."/>
            <person name="Yang Z.L."/>
            <person name="Xu J."/>
            <person name="Martin F.M."/>
        </authorList>
    </citation>
    <scope>NUCLEOTIDE SEQUENCE</scope>
    <source>
        <strain evidence="1">KUC20120723A-06</strain>
    </source>
</reference>
<dbReference type="EMBL" id="MU266425">
    <property type="protein sequence ID" value="KAH7924422.1"/>
    <property type="molecule type" value="Genomic_DNA"/>
</dbReference>
<dbReference type="Proteomes" id="UP000790709">
    <property type="component" value="Unassembled WGS sequence"/>
</dbReference>
<proteinExistence type="predicted"/>
<comment type="caution">
    <text evidence="1">The sequence shown here is derived from an EMBL/GenBank/DDBJ whole genome shotgun (WGS) entry which is preliminary data.</text>
</comment>
<organism evidence="1 2">
    <name type="scientific">Leucogyrophana mollusca</name>
    <dbReference type="NCBI Taxonomy" id="85980"/>
    <lineage>
        <taxon>Eukaryota</taxon>
        <taxon>Fungi</taxon>
        <taxon>Dikarya</taxon>
        <taxon>Basidiomycota</taxon>
        <taxon>Agaricomycotina</taxon>
        <taxon>Agaricomycetes</taxon>
        <taxon>Agaricomycetidae</taxon>
        <taxon>Boletales</taxon>
        <taxon>Boletales incertae sedis</taxon>
        <taxon>Leucogyrophana</taxon>
    </lineage>
</organism>
<name>A0ACB8BHY7_9AGAM</name>
<evidence type="ECO:0000313" key="1">
    <source>
        <dbReference type="EMBL" id="KAH7924422.1"/>
    </source>
</evidence>